<dbReference type="Proteomes" id="UP000441389">
    <property type="component" value="Unassembled WGS sequence"/>
</dbReference>
<dbReference type="AlphaFoldDB" id="A0A6I4IXC2"/>
<protein>
    <recommendedName>
        <fullName evidence="3">Glycosyltransferase family 1 protein</fullName>
    </recommendedName>
</protein>
<reference evidence="1 2" key="1">
    <citation type="submission" date="2019-12" db="EMBL/GenBank/DDBJ databases">
        <authorList>
            <person name="Huq M.A."/>
        </authorList>
    </citation>
    <scope>NUCLEOTIDE SEQUENCE [LARGE SCALE GENOMIC DNA]</scope>
    <source>
        <strain evidence="1 2">MAH-20</strain>
    </source>
</reference>
<keyword evidence="2" id="KW-1185">Reference proteome</keyword>
<dbReference type="RefSeq" id="WP_157025584.1">
    <property type="nucleotide sequence ID" value="NZ_WQMS01000001.1"/>
</dbReference>
<organism evidence="1 2">
    <name type="scientific">Sphingomonas horti</name>
    <dbReference type="NCBI Taxonomy" id="2682842"/>
    <lineage>
        <taxon>Bacteria</taxon>
        <taxon>Pseudomonadati</taxon>
        <taxon>Pseudomonadota</taxon>
        <taxon>Alphaproteobacteria</taxon>
        <taxon>Sphingomonadales</taxon>
        <taxon>Sphingomonadaceae</taxon>
        <taxon>Sphingomonas</taxon>
    </lineage>
</organism>
<evidence type="ECO:0000313" key="2">
    <source>
        <dbReference type="Proteomes" id="UP000441389"/>
    </source>
</evidence>
<name>A0A6I4IXC2_9SPHN</name>
<proteinExistence type="predicted"/>
<evidence type="ECO:0000313" key="1">
    <source>
        <dbReference type="EMBL" id="MVO76779.1"/>
    </source>
</evidence>
<evidence type="ECO:0008006" key="3">
    <source>
        <dbReference type="Google" id="ProtNLM"/>
    </source>
</evidence>
<accession>A0A6I4IXC2</accession>
<comment type="caution">
    <text evidence="1">The sequence shown here is derived from an EMBL/GenBank/DDBJ whole genome shotgun (WGS) entry which is preliminary data.</text>
</comment>
<dbReference type="EMBL" id="WQMS01000001">
    <property type="protein sequence ID" value="MVO76779.1"/>
    <property type="molecule type" value="Genomic_DNA"/>
</dbReference>
<gene>
    <name evidence="1" type="ORF">GON01_02335</name>
</gene>
<sequence>MRILFYLPVVTPWWFEHILVPMIDAAGRAAEVHILAPEPWSGTGIGNEQLARASNLPDVHWHIIGGPDHQSLRTAPRNPQPLIDFVGQIAPDHVICRSADRETPRHFPGRVHYLMEGGVAPFQLPATLVWLADDLFDHGVMPTLEAGHRDELAAWLAPAWERHRSSNAAEPAVDPAGGGEPRITILMPLEYEHPENFFLMHRPGPTPNSRLVAELAAQLPDHVRLMVTDHPLNHLHVDRRELHETVAGLQGRVSLLDKGLSTMAVARSCDGMIVGDSKAFGIAAFWGKPLCRSTRFRSAGWLDAYGDVGAFVDDLGAGRARAPCPDDALFFAAYHLANNAFDPQAPDFDAETLFERLERAVDSSRWQAGMARAERAMGGLQ</sequence>